<dbReference type="Gene3D" id="3.10.129.10">
    <property type="entry name" value="Hotdog Thioesterase"/>
    <property type="match status" value="1"/>
</dbReference>
<dbReference type="OrthoDB" id="9799036at2"/>
<dbReference type="SUPFAM" id="SSF54637">
    <property type="entry name" value="Thioesterase/thiol ester dehydrase-isomerase"/>
    <property type="match status" value="1"/>
</dbReference>
<accession>A0A248TPR6</accession>
<dbReference type="KEGG" id="bko:CKF48_22655"/>
<dbReference type="AlphaFoldDB" id="A0A248TPR6"/>
<keyword evidence="2" id="KW-0378">Hydrolase</keyword>
<keyword evidence="4" id="KW-1185">Reference proteome</keyword>
<dbReference type="PIRSF" id="PIRSF003230">
    <property type="entry name" value="YbgC"/>
    <property type="match status" value="1"/>
</dbReference>
<dbReference type="PANTHER" id="PTHR31793">
    <property type="entry name" value="4-HYDROXYBENZOYL-COA THIOESTERASE FAMILY MEMBER"/>
    <property type="match status" value="1"/>
</dbReference>
<evidence type="ECO:0000313" key="4">
    <source>
        <dbReference type="Proteomes" id="UP000215137"/>
    </source>
</evidence>
<dbReference type="EMBL" id="CP022983">
    <property type="protein sequence ID" value="ASV70135.1"/>
    <property type="molecule type" value="Genomic_DNA"/>
</dbReference>
<dbReference type="InterPro" id="IPR029069">
    <property type="entry name" value="HotDog_dom_sf"/>
</dbReference>
<dbReference type="PANTHER" id="PTHR31793:SF27">
    <property type="entry name" value="NOVEL THIOESTERASE SUPERFAMILY DOMAIN AND SAPOSIN A-TYPE DOMAIN CONTAINING PROTEIN (0610012H03RIK)"/>
    <property type="match status" value="1"/>
</dbReference>
<dbReference type="RefSeq" id="WP_095373697.1">
    <property type="nucleotide sequence ID" value="NZ_CP022983.1"/>
</dbReference>
<evidence type="ECO:0000256" key="1">
    <source>
        <dbReference type="ARBA" id="ARBA00005953"/>
    </source>
</evidence>
<dbReference type="Pfam" id="PF13279">
    <property type="entry name" value="4HBT_2"/>
    <property type="match status" value="1"/>
</dbReference>
<protein>
    <recommendedName>
        <fullName evidence="5">Thioesterase</fullName>
    </recommendedName>
</protein>
<name>A0A248TPR6_9BACI</name>
<evidence type="ECO:0008006" key="5">
    <source>
        <dbReference type="Google" id="ProtNLM"/>
    </source>
</evidence>
<dbReference type="GO" id="GO:0047617">
    <property type="term" value="F:fatty acyl-CoA hydrolase activity"/>
    <property type="evidence" value="ECO:0007669"/>
    <property type="project" value="TreeGrafter"/>
</dbReference>
<comment type="similarity">
    <text evidence="1">Belongs to the 4-hydroxybenzoyl-CoA thioesterase family.</text>
</comment>
<dbReference type="CDD" id="cd00586">
    <property type="entry name" value="4HBT"/>
    <property type="match status" value="1"/>
</dbReference>
<gene>
    <name evidence="3" type="ORF">CKF48_22655</name>
</gene>
<sequence>MHKKHQIEVYVRFSETDAVGHVNNTSYFLYFEEARTKLFYEILPNRNKQSSMILASIHCDYVAPAFAGEELVVTTEVSNIGRKSFELQHLLTKKMDGKLVAKASCVTVCYNFIDDHSILIPEHLRDNLKKYQPLALLSKTEEGVHDF</sequence>
<dbReference type="InterPro" id="IPR006684">
    <property type="entry name" value="YbgC/YbaW"/>
</dbReference>
<evidence type="ECO:0000256" key="2">
    <source>
        <dbReference type="ARBA" id="ARBA00022801"/>
    </source>
</evidence>
<evidence type="ECO:0000313" key="3">
    <source>
        <dbReference type="EMBL" id="ASV70135.1"/>
    </source>
</evidence>
<reference evidence="3 4" key="1">
    <citation type="submission" date="2017-08" db="EMBL/GenBank/DDBJ databases">
        <title>Complete Genome Sequence of Bacillus kochii Oregon-R-modENCODE STRAIN BDGP4, isolated from Drosophila melanogaster gut.</title>
        <authorList>
            <person name="Wan K.H."/>
            <person name="Yu C."/>
            <person name="Park S."/>
            <person name="Hammonds A.S."/>
            <person name="Booth B.W."/>
            <person name="Celniker S.E."/>
        </authorList>
    </citation>
    <scope>NUCLEOTIDE SEQUENCE [LARGE SCALE GENOMIC DNA]</scope>
    <source>
        <strain evidence="3 4">BDGP4</strain>
    </source>
</reference>
<organism evidence="3 4">
    <name type="scientific">Cytobacillus kochii</name>
    <dbReference type="NCBI Taxonomy" id="859143"/>
    <lineage>
        <taxon>Bacteria</taxon>
        <taxon>Bacillati</taxon>
        <taxon>Bacillota</taxon>
        <taxon>Bacilli</taxon>
        <taxon>Bacillales</taxon>
        <taxon>Bacillaceae</taxon>
        <taxon>Cytobacillus</taxon>
    </lineage>
</organism>
<dbReference type="InterPro" id="IPR050563">
    <property type="entry name" value="4-hydroxybenzoyl-CoA_TE"/>
</dbReference>
<proteinExistence type="inferred from homology"/>
<dbReference type="Proteomes" id="UP000215137">
    <property type="component" value="Chromosome"/>
</dbReference>